<gene>
    <name evidence="2" type="ORF">ZEAMMB73_Zm00001d009794</name>
</gene>
<sequence length="67" mass="7822">MRMRPRHLASMTHRLFSLRLMLTRRRTCHLLPSTRSKGSQPSRSSGTRGRTFRNTMALGRLIALWIT</sequence>
<proteinExistence type="predicted"/>
<protein>
    <submittedName>
        <fullName evidence="2">Uncharacterized protein</fullName>
    </submittedName>
</protein>
<accession>A0A1D6FM28</accession>
<organism evidence="2">
    <name type="scientific">Zea mays</name>
    <name type="common">Maize</name>
    <dbReference type="NCBI Taxonomy" id="4577"/>
    <lineage>
        <taxon>Eukaryota</taxon>
        <taxon>Viridiplantae</taxon>
        <taxon>Streptophyta</taxon>
        <taxon>Embryophyta</taxon>
        <taxon>Tracheophyta</taxon>
        <taxon>Spermatophyta</taxon>
        <taxon>Magnoliopsida</taxon>
        <taxon>Liliopsida</taxon>
        <taxon>Poales</taxon>
        <taxon>Poaceae</taxon>
        <taxon>PACMAD clade</taxon>
        <taxon>Panicoideae</taxon>
        <taxon>Andropogonodae</taxon>
        <taxon>Andropogoneae</taxon>
        <taxon>Tripsacinae</taxon>
        <taxon>Zea</taxon>
    </lineage>
</organism>
<name>A0A1D6FM28_MAIZE</name>
<feature type="compositionally biased region" description="Low complexity" evidence="1">
    <location>
        <begin position="38"/>
        <end position="50"/>
    </location>
</feature>
<reference evidence="2" key="1">
    <citation type="submission" date="2015-12" db="EMBL/GenBank/DDBJ databases">
        <title>Update maize B73 reference genome by single molecule sequencing technologies.</title>
        <authorList>
            <consortium name="Maize Genome Sequencing Project"/>
            <person name="Ware D."/>
        </authorList>
    </citation>
    <scope>NUCLEOTIDE SEQUENCE</scope>
    <source>
        <tissue evidence="2">Seedling</tissue>
    </source>
</reference>
<dbReference type="AlphaFoldDB" id="A0A1D6FM28"/>
<dbReference type="EMBL" id="CM000784">
    <property type="protein sequence ID" value="AQK92722.1"/>
    <property type="molecule type" value="Genomic_DNA"/>
</dbReference>
<evidence type="ECO:0000313" key="2">
    <source>
        <dbReference type="EMBL" id="AQK92722.1"/>
    </source>
</evidence>
<evidence type="ECO:0000256" key="1">
    <source>
        <dbReference type="SAM" id="MobiDB-lite"/>
    </source>
</evidence>
<feature type="region of interest" description="Disordered" evidence="1">
    <location>
        <begin position="30"/>
        <end position="50"/>
    </location>
</feature>
<dbReference type="InParanoid" id="A0A1D6FM28"/>